<dbReference type="Gene3D" id="3.40.50.1820">
    <property type="entry name" value="alpha/beta hydrolase"/>
    <property type="match status" value="2"/>
</dbReference>
<evidence type="ECO:0000256" key="1">
    <source>
        <dbReference type="SAM" id="Phobius"/>
    </source>
</evidence>
<keyword evidence="3" id="KW-0378">Hydrolase</keyword>
<evidence type="ECO:0000313" key="4">
    <source>
        <dbReference type="Proteomes" id="UP000518300"/>
    </source>
</evidence>
<keyword evidence="1" id="KW-1133">Transmembrane helix</keyword>
<evidence type="ECO:0000313" key="3">
    <source>
        <dbReference type="EMBL" id="NMO19591.1"/>
    </source>
</evidence>
<dbReference type="SUPFAM" id="SSF53474">
    <property type="entry name" value="alpha/beta-Hydrolases"/>
    <property type="match status" value="1"/>
</dbReference>
<proteinExistence type="predicted"/>
<evidence type="ECO:0000259" key="2">
    <source>
        <dbReference type="Pfam" id="PF03959"/>
    </source>
</evidence>
<comment type="caution">
    <text evidence="3">The sequence shown here is derived from an EMBL/GenBank/DDBJ whole genome shotgun (WGS) entry which is preliminary data.</text>
</comment>
<dbReference type="GO" id="GO:0016787">
    <property type="term" value="F:hydrolase activity"/>
    <property type="evidence" value="ECO:0007669"/>
    <property type="project" value="UniProtKB-KW"/>
</dbReference>
<organism evidence="3 4">
    <name type="scientific">Pyxidicoccus fallax</name>
    <dbReference type="NCBI Taxonomy" id="394095"/>
    <lineage>
        <taxon>Bacteria</taxon>
        <taxon>Pseudomonadati</taxon>
        <taxon>Myxococcota</taxon>
        <taxon>Myxococcia</taxon>
        <taxon>Myxococcales</taxon>
        <taxon>Cystobacterineae</taxon>
        <taxon>Myxococcaceae</taxon>
        <taxon>Pyxidicoccus</taxon>
    </lineage>
</organism>
<keyword evidence="1" id="KW-0812">Transmembrane</keyword>
<sequence length="339" mass="36623">MGLLVAPVALFLLVAAAVIGASPSGWGYVVGLVLVAAGLLSRPWRRRRGLTRSGLGVVLCVVAGRLVFADGTQVETLRLPDGGHRWVNRIVAERDGTMLAGYALVLSGGVPRSDSREFLSALESAFDRMDAAEGALATPAVATYLGLQSPKSFDALVIPPPDVAKPETAFVFLHGYAGNFAVYCWQMSRAVRAISALTVCPSVGPVGDWWSPQGERTLEETFDWLAARGVRRVYLGGLSNGGAGASVLVHRVSHPRLELRGLVLVSGAYSEMPAPSVPTLLVQGRHDSMMPTRSMRAIAERMGRRATYFEVDSGHFAFLDRHEECERAIAAWLRERERE</sequence>
<protein>
    <submittedName>
        <fullName evidence="3">Alpha/beta hydrolase</fullName>
    </submittedName>
</protein>
<feature type="domain" description="Serine hydrolase" evidence="2">
    <location>
        <begin position="236"/>
        <end position="316"/>
    </location>
</feature>
<feature type="transmembrane region" description="Helical" evidence="1">
    <location>
        <begin position="26"/>
        <end position="44"/>
    </location>
</feature>
<gene>
    <name evidence="3" type="ORF">HG543_32650</name>
</gene>
<accession>A0A848LPH0</accession>
<dbReference type="EMBL" id="JABBJJ010000194">
    <property type="protein sequence ID" value="NMO19591.1"/>
    <property type="molecule type" value="Genomic_DNA"/>
</dbReference>
<name>A0A848LPH0_9BACT</name>
<dbReference type="Proteomes" id="UP000518300">
    <property type="component" value="Unassembled WGS sequence"/>
</dbReference>
<dbReference type="Pfam" id="PF03959">
    <property type="entry name" value="FSH1"/>
    <property type="match status" value="1"/>
</dbReference>
<keyword evidence="1" id="KW-0472">Membrane</keyword>
<dbReference type="InterPro" id="IPR029058">
    <property type="entry name" value="AB_hydrolase_fold"/>
</dbReference>
<dbReference type="AlphaFoldDB" id="A0A848LPH0"/>
<reference evidence="3 4" key="1">
    <citation type="submission" date="2020-04" db="EMBL/GenBank/DDBJ databases">
        <title>Draft genome of Pyxidicoccus fallax type strain.</title>
        <authorList>
            <person name="Whitworth D.E."/>
        </authorList>
    </citation>
    <scope>NUCLEOTIDE SEQUENCE [LARGE SCALE GENOMIC DNA]</scope>
    <source>
        <strain evidence="3 4">DSM 14698</strain>
    </source>
</reference>
<dbReference type="InterPro" id="IPR005645">
    <property type="entry name" value="FSH-like_dom"/>
</dbReference>
<keyword evidence="4" id="KW-1185">Reference proteome</keyword>